<proteinExistence type="predicted"/>
<name>A0A7J8S1B1_GOSDV</name>
<gene>
    <name evidence="2" type="ORF">Godav_005665</name>
</gene>
<reference evidence="2 3" key="1">
    <citation type="journal article" date="2019" name="Genome Biol. Evol.">
        <title>Insights into the evolution of the New World diploid cottons (Gossypium, subgenus Houzingenia) based on genome sequencing.</title>
        <authorList>
            <person name="Grover C.E."/>
            <person name="Arick M.A. 2nd"/>
            <person name="Thrash A."/>
            <person name="Conover J.L."/>
            <person name="Sanders W.S."/>
            <person name="Peterson D.G."/>
            <person name="Frelichowski J.E."/>
            <person name="Scheffler J.A."/>
            <person name="Scheffler B.E."/>
            <person name="Wendel J.F."/>
        </authorList>
    </citation>
    <scope>NUCLEOTIDE SEQUENCE [LARGE SCALE GENOMIC DNA]</scope>
    <source>
        <strain evidence="2">27</strain>
        <tissue evidence="2">Leaf</tissue>
    </source>
</reference>
<evidence type="ECO:0000313" key="2">
    <source>
        <dbReference type="EMBL" id="MBA0619871.1"/>
    </source>
</evidence>
<dbReference type="EMBL" id="JABFAC010000008">
    <property type="protein sequence ID" value="MBA0619871.1"/>
    <property type="molecule type" value="Genomic_DNA"/>
</dbReference>
<dbReference type="Proteomes" id="UP000593561">
    <property type="component" value="Unassembled WGS sequence"/>
</dbReference>
<dbReference type="PANTHER" id="PTHR36388">
    <property type="entry name" value="OS02G0469000 PROTEIN"/>
    <property type="match status" value="1"/>
</dbReference>
<dbReference type="PANTHER" id="PTHR36388:SF1">
    <property type="entry name" value="OS02G0469000 PROTEIN"/>
    <property type="match status" value="1"/>
</dbReference>
<feature type="region of interest" description="Disordered" evidence="1">
    <location>
        <begin position="228"/>
        <end position="255"/>
    </location>
</feature>
<feature type="compositionally biased region" description="Basic and acidic residues" evidence="1">
    <location>
        <begin position="228"/>
        <end position="244"/>
    </location>
</feature>
<organism evidence="2 3">
    <name type="scientific">Gossypium davidsonii</name>
    <name type="common">Davidson's cotton</name>
    <name type="synonym">Gossypium klotzschianum subsp. davidsonii</name>
    <dbReference type="NCBI Taxonomy" id="34287"/>
    <lineage>
        <taxon>Eukaryota</taxon>
        <taxon>Viridiplantae</taxon>
        <taxon>Streptophyta</taxon>
        <taxon>Embryophyta</taxon>
        <taxon>Tracheophyta</taxon>
        <taxon>Spermatophyta</taxon>
        <taxon>Magnoliopsida</taxon>
        <taxon>eudicotyledons</taxon>
        <taxon>Gunneridae</taxon>
        <taxon>Pentapetalae</taxon>
        <taxon>rosids</taxon>
        <taxon>malvids</taxon>
        <taxon>Malvales</taxon>
        <taxon>Malvaceae</taxon>
        <taxon>Malvoideae</taxon>
        <taxon>Gossypium</taxon>
    </lineage>
</organism>
<evidence type="ECO:0000256" key="1">
    <source>
        <dbReference type="SAM" id="MobiDB-lite"/>
    </source>
</evidence>
<evidence type="ECO:0000313" key="3">
    <source>
        <dbReference type="Proteomes" id="UP000593561"/>
    </source>
</evidence>
<dbReference type="AlphaFoldDB" id="A0A7J8S1B1"/>
<sequence>MDVEDDTREGLASSIILQSLESTQQGDKISDEDLAWVNSCLVTDTEILERNWSSFKDVLLEIIGDQPELLDSSATGSNGFLSGTEISIVPAIKEAEAANYSGRTDEDLLVIPVDGDNGINTNNIPIKKRTGTQLQFLQEDSAEMFWGDPFRPTYKENERKDSAVDSGVKSSLSAEEMNSSTADIFRVWDLDIPVDGDNGINTNNIPIKKRTGTELQFLQEDSTEVFRGDPFRPTYKENERKDSAADSGVKSSLSAEEMNSSTVDIFRVWDLDIPDEEDDLIKELNEAAAETTTSFPSMPLPFDDSTALKDLEDETLDNLIAGIADLSLNAEKF</sequence>
<comment type="caution">
    <text evidence="2">The sequence shown here is derived from an EMBL/GenBank/DDBJ whole genome shotgun (WGS) entry which is preliminary data.</text>
</comment>
<accession>A0A7J8S1B1</accession>
<protein>
    <submittedName>
        <fullName evidence="2">Uncharacterized protein</fullName>
    </submittedName>
</protein>
<keyword evidence="3" id="KW-1185">Reference proteome</keyword>